<dbReference type="GO" id="GO:0008654">
    <property type="term" value="P:phospholipid biosynthetic process"/>
    <property type="evidence" value="ECO:0007669"/>
    <property type="project" value="UniProtKB-UniRule"/>
</dbReference>
<dbReference type="InterPro" id="IPR043130">
    <property type="entry name" value="CDP-OH_PTrfase_TM_dom"/>
</dbReference>
<dbReference type="InterPro" id="IPR000462">
    <property type="entry name" value="CDP-OH_P_trans"/>
</dbReference>
<evidence type="ECO:0000256" key="6">
    <source>
        <dbReference type="ARBA" id="ARBA00022475"/>
    </source>
</evidence>
<evidence type="ECO:0000256" key="4">
    <source>
        <dbReference type="ARBA" id="ARBA00010441"/>
    </source>
</evidence>
<dbReference type="KEGG" id="agh:M3I41_04160"/>
<evidence type="ECO:0000313" key="19">
    <source>
        <dbReference type="EMBL" id="UQF80458.1"/>
    </source>
</evidence>
<dbReference type="EC" id="2.7.8.-" evidence="17"/>
<evidence type="ECO:0000256" key="18">
    <source>
        <dbReference type="RuleBase" id="RU003750"/>
    </source>
</evidence>
<dbReference type="PROSITE" id="PS00379">
    <property type="entry name" value="CDP_ALCOHOL_P_TRANSF"/>
    <property type="match status" value="1"/>
</dbReference>
<feature type="binding site" evidence="17">
    <location>
        <position position="69"/>
    </location>
    <ligand>
        <name>Mg(2+)</name>
        <dbReference type="ChEBI" id="CHEBI:18420"/>
        <label>1</label>
    </ligand>
</feature>
<evidence type="ECO:0000256" key="14">
    <source>
        <dbReference type="ARBA" id="ARBA00024082"/>
    </source>
</evidence>
<feature type="binding site" evidence="17">
    <location>
        <position position="87"/>
    </location>
    <ligand>
        <name>Mg(2+)</name>
        <dbReference type="ChEBI" id="CHEBI:18420"/>
        <label>2</label>
    </ligand>
</feature>
<dbReference type="GO" id="GO:0005886">
    <property type="term" value="C:plasma membrane"/>
    <property type="evidence" value="ECO:0007669"/>
    <property type="project" value="UniProtKB-SubCell"/>
</dbReference>
<evidence type="ECO:0000256" key="10">
    <source>
        <dbReference type="ARBA" id="ARBA00022842"/>
    </source>
</evidence>
<comment type="catalytic activity">
    <reaction evidence="13 17">
        <text>1,2-di-(9Z-octadecenoyl)-sn-glycero-3-cytidine-5'-diphosphate + 1D-myo-inositol 3-phosphate = 1,2-di-(9Z-octadecenoyl)-sn-glycero-3-phospho-(1D-myo-inositol-3-phosphate) + CMP + H(+)</text>
        <dbReference type="Rhea" id="RHEA:61216"/>
        <dbReference type="ChEBI" id="CHEBI:15378"/>
        <dbReference type="ChEBI" id="CHEBI:58401"/>
        <dbReference type="ChEBI" id="CHEBI:60377"/>
        <dbReference type="ChEBI" id="CHEBI:85356"/>
        <dbReference type="ChEBI" id="CHEBI:144472"/>
    </reaction>
</comment>
<feature type="transmembrane region" description="Helical" evidence="17">
    <location>
        <begin position="118"/>
        <end position="136"/>
    </location>
</feature>
<dbReference type="EMBL" id="CP097095">
    <property type="protein sequence ID" value="UQF80458.1"/>
    <property type="molecule type" value="Genomic_DNA"/>
</dbReference>
<proteinExistence type="inferred from homology"/>
<reference evidence="19" key="1">
    <citation type="submission" date="2022-05" db="EMBL/GenBank/DDBJ databases">
        <title>Using nanopore sequencing to obtain complete genomes from saliva samples.</title>
        <authorList>
            <person name="Baker J.L."/>
        </authorList>
    </citation>
    <scope>NUCLEOTIDE SEQUENCE</scope>
    <source>
        <strain evidence="19">JCVI-JB-Ag32</strain>
    </source>
</reference>
<evidence type="ECO:0000256" key="17">
    <source>
        <dbReference type="HAMAP-Rule" id="MF_02241"/>
    </source>
</evidence>
<feature type="active site" description="Proton acceptor" evidence="17">
    <location>
        <position position="91"/>
    </location>
</feature>
<organism evidence="19 20">
    <name type="scientific">Actinomyces graevenitzii</name>
    <dbReference type="NCBI Taxonomy" id="55565"/>
    <lineage>
        <taxon>Bacteria</taxon>
        <taxon>Bacillati</taxon>
        <taxon>Actinomycetota</taxon>
        <taxon>Actinomycetes</taxon>
        <taxon>Actinomycetales</taxon>
        <taxon>Actinomycetaceae</taxon>
        <taxon>Actinomyces</taxon>
    </lineage>
</organism>
<comment type="pathway">
    <text evidence="3">Lipid metabolism.</text>
</comment>
<feature type="transmembrane region" description="Helical" evidence="17">
    <location>
        <begin position="157"/>
        <end position="173"/>
    </location>
</feature>
<comment type="pathway">
    <text evidence="2 17">Phospholipid metabolism; phosphatidylinositol phosphate biosynthesis.</text>
</comment>
<evidence type="ECO:0000256" key="12">
    <source>
        <dbReference type="ARBA" id="ARBA00023136"/>
    </source>
</evidence>
<protein>
    <recommendedName>
        <fullName evidence="14 17">Phosphatidylinositol phosphate synthase</fullName>
        <shortName evidence="17">PIP synthase</shortName>
        <ecNumber evidence="17">2.7.8.-</ecNumber>
    </recommendedName>
    <alternativeName>
        <fullName evidence="15 17">CDP-diacylglycerol--D-myo-inositol-3-phosphate 3-phosphatidyltransferase</fullName>
    </alternativeName>
</protein>
<evidence type="ECO:0000256" key="16">
    <source>
        <dbReference type="ARBA" id="ARBA00048865"/>
    </source>
</evidence>
<dbReference type="GO" id="GO:0016780">
    <property type="term" value="F:phosphotransferase activity, for other substituted phosphate groups"/>
    <property type="evidence" value="ECO:0007669"/>
    <property type="project" value="UniProtKB-UniRule"/>
</dbReference>
<evidence type="ECO:0000256" key="13">
    <source>
        <dbReference type="ARBA" id="ARBA00023935"/>
    </source>
</evidence>
<comment type="function">
    <text evidence="17">Catalyzes the conjugation of the 1'-hydroxyl group of D-myo-inositol-3-phosphate (also named L-myo-inositol-1-phosphate) with a lipid tail of cytidine diphosphate diacylglycerol (CDP-DAG), forming phosphatidylinositol phosphate (PIP) and CMP. PIP is a precursor of phosphatidylinositol (PI) which is an essential lipid required for cell wall formation.</text>
</comment>
<dbReference type="GO" id="GO:0000287">
    <property type="term" value="F:magnesium ion binding"/>
    <property type="evidence" value="ECO:0007669"/>
    <property type="project" value="UniProtKB-UniRule"/>
</dbReference>
<keyword evidence="9 17" id="KW-0479">Metal-binding</keyword>
<evidence type="ECO:0000256" key="9">
    <source>
        <dbReference type="ARBA" id="ARBA00022723"/>
    </source>
</evidence>
<feature type="binding site" evidence="17">
    <location>
        <position position="91"/>
    </location>
    <ligand>
        <name>Mg(2+)</name>
        <dbReference type="ChEBI" id="CHEBI:18420"/>
        <label>2</label>
    </ligand>
</feature>
<evidence type="ECO:0000256" key="8">
    <source>
        <dbReference type="ARBA" id="ARBA00022692"/>
    </source>
</evidence>
<dbReference type="InterPro" id="IPR048254">
    <property type="entry name" value="CDP_ALCOHOL_P_TRANSF_CS"/>
</dbReference>
<evidence type="ECO:0000256" key="7">
    <source>
        <dbReference type="ARBA" id="ARBA00022679"/>
    </source>
</evidence>
<keyword evidence="17" id="KW-1208">Phospholipid metabolism</keyword>
<dbReference type="HAMAP" id="MF_02241">
    <property type="entry name" value="PIP_synthase"/>
    <property type="match status" value="1"/>
</dbReference>
<evidence type="ECO:0000256" key="11">
    <source>
        <dbReference type="ARBA" id="ARBA00022989"/>
    </source>
</evidence>
<evidence type="ECO:0000256" key="5">
    <source>
        <dbReference type="ARBA" id="ARBA00011738"/>
    </source>
</evidence>
<keyword evidence="6 17" id="KW-1003">Cell membrane</keyword>
<feature type="binding site" evidence="17">
    <location>
        <position position="66"/>
    </location>
    <ligand>
        <name>Mg(2+)</name>
        <dbReference type="ChEBI" id="CHEBI:18420"/>
        <label>2</label>
    </ligand>
</feature>
<keyword evidence="7 17" id="KW-0808">Transferase</keyword>
<feature type="binding site" evidence="17">
    <location>
        <position position="87"/>
    </location>
    <ligand>
        <name>Mg(2+)</name>
        <dbReference type="ChEBI" id="CHEBI:18420"/>
        <label>1</label>
    </ligand>
</feature>
<keyword evidence="8 17" id="KW-0812">Transmembrane</keyword>
<sequence length="208" mass="21424">MLGEHGRSITKTLFTKPALAMAKVGITPNMLTVTGTVLSVVVAVCTLPQGHFLLGVGLLLIVLFGDSFDGILARATGTSSPFGAFLDSCLDRLTDAAVFGSLAVWAALHMPAGTQRTLTVSFAVACVGLGACVSYVRARAESVGADAHKGLAERTDRLIIAGLGALAVGFGLSTWCLTVALGVVALAAFITVVQRILAVRSHFAKQAK</sequence>
<dbReference type="Proteomes" id="UP000830236">
    <property type="component" value="Chromosome"/>
</dbReference>
<dbReference type="NCBIfam" id="NF045883">
    <property type="entry name" value="PIPSynth"/>
    <property type="match status" value="1"/>
</dbReference>
<feature type="transmembrane region" description="Helical" evidence="17">
    <location>
        <begin position="93"/>
        <end position="112"/>
    </location>
</feature>
<dbReference type="AlphaFoldDB" id="A0A9E7AR23"/>
<feature type="transmembrane region" description="Helical" evidence="17">
    <location>
        <begin position="21"/>
        <end position="44"/>
    </location>
</feature>
<dbReference type="Gene3D" id="1.20.120.1760">
    <property type="match status" value="1"/>
</dbReference>
<comment type="subcellular location">
    <subcellularLocation>
        <location evidence="1 17">Cell membrane</location>
        <topology evidence="1 17">Multi-pass membrane protein</topology>
    </subcellularLocation>
</comment>
<evidence type="ECO:0000256" key="1">
    <source>
        <dbReference type="ARBA" id="ARBA00004651"/>
    </source>
</evidence>
<comment type="caution">
    <text evidence="17">Lacks conserved residue(s) required for the propagation of feature annotation.</text>
</comment>
<name>A0A9E7AR23_9ACTO</name>
<keyword evidence="17" id="KW-0443">Lipid metabolism</keyword>
<gene>
    <name evidence="19" type="ORF">M3I41_04160</name>
</gene>
<keyword evidence="10 17" id="KW-0460">Magnesium</keyword>
<feature type="binding site" evidence="17">
    <location>
        <position position="66"/>
    </location>
    <ligand>
        <name>Mg(2+)</name>
        <dbReference type="ChEBI" id="CHEBI:18420"/>
        <label>1</label>
    </ligand>
</feature>
<accession>A0A9E7AR23</accession>
<feature type="binding site" evidence="17">
    <location>
        <begin position="29"/>
        <end position="32"/>
    </location>
    <ligand>
        <name>a CDP-1,2-diacyl-sn-glycerol</name>
        <dbReference type="ChEBI" id="CHEBI:58332"/>
    </ligand>
</feature>
<dbReference type="Pfam" id="PF01066">
    <property type="entry name" value="CDP-OH_P_transf"/>
    <property type="match status" value="1"/>
</dbReference>
<keyword evidence="11 17" id="KW-1133">Transmembrane helix</keyword>
<comment type="subunit">
    <text evidence="5 17">Homodimer.</text>
</comment>
<feature type="transmembrane region" description="Helical" evidence="17">
    <location>
        <begin position="50"/>
        <end position="72"/>
    </location>
</feature>
<keyword evidence="17" id="KW-0594">Phospholipid biosynthesis</keyword>
<comment type="similarity">
    <text evidence="4 17 18">Belongs to the CDP-alcohol phosphatidyltransferase class-I family.</text>
</comment>
<evidence type="ECO:0000256" key="2">
    <source>
        <dbReference type="ARBA" id="ARBA00004805"/>
    </source>
</evidence>
<evidence type="ECO:0000313" key="20">
    <source>
        <dbReference type="Proteomes" id="UP000830236"/>
    </source>
</evidence>
<dbReference type="InterPro" id="IPR044268">
    <property type="entry name" value="PIP_synthase_PgsA1"/>
</dbReference>
<feature type="binding site" evidence="17">
    <location>
        <position position="70"/>
    </location>
    <ligand>
        <name>a CDP-1,2-diacyl-sn-glycerol</name>
        <dbReference type="ChEBI" id="CHEBI:58332"/>
    </ligand>
</feature>
<feature type="binding site" evidence="17">
    <location>
        <position position="74"/>
    </location>
    <ligand>
        <name>a CDP-1,2-diacyl-sn-glycerol</name>
        <dbReference type="ChEBI" id="CHEBI:58332"/>
    </ligand>
</feature>
<evidence type="ECO:0000256" key="3">
    <source>
        <dbReference type="ARBA" id="ARBA00005189"/>
    </source>
</evidence>
<evidence type="ECO:0000256" key="15">
    <source>
        <dbReference type="ARBA" id="ARBA00033137"/>
    </source>
</evidence>
<keyword evidence="17" id="KW-0444">Lipid biosynthesis</keyword>
<keyword evidence="12 17" id="KW-0472">Membrane</keyword>
<feature type="binding site" evidence="17">
    <location>
        <position position="80"/>
    </location>
    <ligand>
        <name>a CDP-1,2-diacyl-sn-glycerol</name>
        <dbReference type="ChEBI" id="CHEBI:58332"/>
    </ligand>
</feature>
<comment type="catalytic activity">
    <reaction evidence="16 17">
        <text>a CDP-1,2-diacyl-sn-glycerol + 1D-myo-inositol 3-phosphate = a 1,2-diacyl-sn-glycero-3-phospho-(1D-myo-inositol-3-phosphate) + CMP + H(+)</text>
        <dbReference type="Rhea" id="RHEA:60504"/>
        <dbReference type="ChEBI" id="CHEBI:15378"/>
        <dbReference type="ChEBI" id="CHEBI:58088"/>
        <dbReference type="ChEBI" id="CHEBI:58332"/>
        <dbReference type="ChEBI" id="CHEBI:58401"/>
        <dbReference type="ChEBI" id="CHEBI:60377"/>
    </reaction>
</comment>
<comment type="cofactor">
    <cofactor evidence="17">
        <name>Mg(2+)</name>
        <dbReference type="ChEBI" id="CHEBI:18420"/>
    </cofactor>
    <text evidence="17">Contains a di-nuclear catalytic Mg(2+) center.</text>
</comment>